<protein>
    <submittedName>
        <fullName evidence="1">Uncharacterized protein</fullName>
    </submittedName>
</protein>
<accession>A0ABM1YRF4</accession>
<name>A0ABM1YRF4_AEDAL</name>
<dbReference type="EnsemblMetazoa" id="AALFPA23_011489.R16292">
    <property type="protein sequence ID" value="AALFPA23_011489.P16292"/>
    <property type="gene ID" value="AALFPA23_011489"/>
</dbReference>
<sequence length="255" mass="29004">MEQAKPSKVPLDPSYLQKKEEMDQLPNNHDYMSLIGGLLYVAVHTRPDISVSVSILAQKSSCPNAQDWTEAKRILRYLNATSNHKLQLGASSEGLQMFVDADWAGNARDRKLNSGMILRFGGGPISWCSRKQTCVALSSTEAEFVALAEGCQELVWTKRLLEEIGEATKESVSVFEDNQSCIKLVESDRIERRSKHIDTKFFFVRDLQEKDEIRLQYCPKETMLADLMTKPLQRVRLERLRLAIGIRPDLPEEEC</sequence>
<proteinExistence type="predicted"/>
<dbReference type="PANTHER" id="PTHR11439:SF483">
    <property type="entry name" value="PEPTIDE SYNTHASE GLIP-LIKE, PUTATIVE (AFU_ORTHOLOGUE AFUA_3G12920)-RELATED"/>
    <property type="match status" value="1"/>
</dbReference>
<keyword evidence="2" id="KW-1185">Reference proteome</keyword>
<dbReference type="Proteomes" id="UP000069940">
    <property type="component" value="Unassembled WGS sequence"/>
</dbReference>
<dbReference type="SUPFAM" id="SSF56672">
    <property type="entry name" value="DNA/RNA polymerases"/>
    <property type="match status" value="1"/>
</dbReference>
<dbReference type="InterPro" id="IPR043502">
    <property type="entry name" value="DNA/RNA_pol_sf"/>
</dbReference>
<dbReference type="GeneID" id="134286011"/>
<reference evidence="1" key="2">
    <citation type="submission" date="2025-05" db="UniProtKB">
        <authorList>
            <consortium name="EnsemblMetazoa"/>
        </authorList>
    </citation>
    <scope>IDENTIFICATION</scope>
    <source>
        <strain evidence="1">Foshan</strain>
    </source>
</reference>
<dbReference type="CDD" id="cd09272">
    <property type="entry name" value="RNase_HI_RT_Ty1"/>
    <property type="match status" value="1"/>
</dbReference>
<organism evidence="1 2">
    <name type="scientific">Aedes albopictus</name>
    <name type="common">Asian tiger mosquito</name>
    <name type="synonym">Stegomyia albopicta</name>
    <dbReference type="NCBI Taxonomy" id="7160"/>
    <lineage>
        <taxon>Eukaryota</taxon>
        <taxon>Metazoa</taxon>
        <taxon>Ecdysozoa</taxon>
        <taxon>Arthropoda</taxon>
        <taxon>Hexapoda</taxon>
        <taxon>Insecta</taxon>
        <taxon>Pterygota</taxon>
        <taxon>Neoptera</taxon>
        <taxon>Endopterygota</taxon>
        <taxon>Diptera</taxon>
        <taxon>Nematocera</taxon>
        <taxon>Culicoidea</taxon>
        <taxon>Culicidae</taxon>
        <taxon>Culicinae</taxon>
        <taxon>Aedini</taxon>
        <taxon>Aedes</taxon>
        <taxon>Stegomyia</taxon>
    </lineage>
</organism>
<evidence type="ECO:0000313" key="1">
    <source>
        <dbReference type="EnsemblMetazoa" id="AALFPA23_011489.P16292"/>
    </source>
</evidence>
<evidence type="ECO:0000313" key="2">
    <source>
        <dbReference type="Proteomes" id="UP000069940"/>
    </source>
</evidence>
<dbReference type="PANTHER" id="PTHR11439">
    <property type="entry name" value="GAG-POL-RELATED RETROTRANSPOSON"/>
    <property type="match status" value="1"/>
</dbReference>
<dbReference type="RefSeq" id="XP_062703556.1">
    <property type="nucleotide sequence ID" value="XM_062847572.1"/>
</dbReference>
<reference evidence="2" key="1">
    <citation type="journal article" date="2015" name="Proc. Natl. Acad. Sci. U.S.A.">
        <title>Genome sequence of the Asian Tiger mosquito, Aedes albopictus, reveals insights into its biology, genetics, and evolution.</title>
        <authorList>
            <person name="Chen X.G."/>
            <person name="Jiang X."/>
            <person name="Gu J."/>
            <person name="Xu M."/>
            <person name="Wu Y."/>
            <person name="Deng Y."/>
            <person name="Zhang C."/>
            <person name="Bonizzoni M."/>
            <person name="Dermauw W."/>
            <person name="Vontas J."/>
            <person name="Armbruster P."/>
            <person name="Huang X."/>
            <person name="Yang Y."/>
            <person name="Zhang H."/>
            <person name="He W."/>
            <person name="Peng H."/>
            <person name="Liu Y."/>
            <person name="Wu K."/>
            <person name="Chen J."/>
            <person name="Lirakis M."/>
            <person name="Topalis P."/>
            <person name="Van Leeuwen T."/>
            <person name="Hall A.B."/>
            <person name="Jiang X."/>
            <person name="Thorpe C."/>
            <person name="Mueller R.L."/>
            <person name="Sun C."/>
            <person name="Waterhouse R.M."/>
            <person name="Yan G."/>
            <person name="Tu Z.J."/>
            <person name="Fang X."/>
            <person name="James A.A."/>
        </authorList>
    </citation>
    <scope>NUCLEOTIDE SEQUENCE [LARGE SCALE GENOMIC DNA]</scope>
    <source>
        <strain evidence="2">Foshan</strain>
    </source>
</reference>